<evidence type="ECO:0000256" key="3">
    <source>
        <dbReference type="ARBA" id="ARBA00022679"/>
    </source>
</evidence>
<reference evidence="14" key="1">
    <citation type="submission" date="2016-04" db="EMBL/GenBank/DDBJ databases">
        <authorList>
            <person name="Evans L.H."/>
            <person name="Alamgir A."/>
            <person name="Owens N."/>
            <person name="Weber N.D."/>
            <person name="Virtaneva K."/>
            <person name="Barbian K."/>
            <person name="Babar A."/>
            <person name="Rosenke K."/>
        </authorList>
    </citation>
    <scope>NUCLEOTIDE SEQUENCE</scope>
    <source>
        <strain evidence="14">86</strain>
    </source>
</reference>
<feature type="transmembrane region" description="Helical" evidence="12">
    <location>
        <begin position="710"/>
        <end position="731"/>
    </location>
</feature>
<dbReference type="SUPFAM" id="SSF53448">
    <property type="entry name" value="Nucleotide-diphospho-sugar transferases"/>
    <property type="match status" value="1"/>
</dbReference>
<keyword evidence="4 12" id="KW-0812">Transmembrane</keyword>
<dbReference type="Gene3D" id="3.90.550.10">
    <property type="entry name" value="Spore Coat Polysaccharide Biosynthesis Protein SpsA, Chain A"/>
    <property type="match status" value="1"/>
</dbReference>
<evidence type="ECO:0000256" key="5">
    <source>
        <dbReference type="ARBA" id="ARBA00022842"/>
    </source>
</evidence>
<organism evidence="14">
    <name type="scientific">uncultured Alphaproteobacteria bacterium</name>
    <dbReference type="NCBI Taxonomy" id="91750"/>
    <lineage>
        <taxon>Bacteria</taxon>
        <taxon>Pseudomonadati</taxon>
        <taxon>Pseudomonadota</taxon>
        <taxon>Alphaproteobacteria</taxon>
        <taxon>environmental samples</taxon>
    </lineage>
</organism>
<evidence type="ECO:0000256" key="1">
    <source>
        <dbReference type="ARBA" id="ARBA00004141"/>
    </source>
</evidence>
<sequence length="869" mass="95916">MKNVALAALVAAIVHGLIWFATHETFSPPDLDDSIESLSFNNAPPEARGKAFSPEERAATERDLSTVAMISRGIRLYAATDRFADIPAMARKYGLKVTVGAWLDKKLDYNTKEIEAAITATNRNPNVRAIVVGNESILRGDLTYDQLVGYLRQVRKRVGVPVSTGEIWNTWLEYPKLANEVDFIAAHILPYWEAIPPEQAAKYALQRYQELREAFPGKRIVIAEFGWPSRGYNRHSADPDPVGQARILREFIAEANKRGIEYNIVEAFDQPWKVNEGSVGPYWGMFDADRNLKFAMIGSVARSNLPRLAAVALGLGAFVTVLGLRRRNPTFGHALAFSAAANALSAAMALAAMYPIENYLNVGSAIAWGIGFLLMIPLTAMTLVKVHEVAEITLGRRPKRLLQPADPPTMPARTPMVSIHIPAYREQPDMLIQTLNSAAALDYPNFEVLVIVNNTPEEHLWKPVEAHCAKLGPRFKFINLVKVSGFKAGALNMAMPQMSPDAEVIGLIDADYVLHPGWLRDLVPAFEDPTVALVQAPQDHRDGHDSLFKEVMNSEYAGFFDIGMVQRNEDDAIITHGTMLLIRRSAFDEIGGWATDTITEDTELGLRLMAIGYHAHYTNRRYGWGMLPDTYKAFKTQRHRWAYGAVQIIRKHWKLMLPGRSRLTGAQRFQFVTGWSYWLSDAFGVAAAILNLVWVPVILLVGVLIPMLPFTVPILAMFFVNLVHCVVLYVARVKVKPMQILGAAIAAMSLQYTVASAMAAGFISDNLPFLRTDKGGAAKRAKNENPAKKEIILGLLLALGATILVVFNFTGITELNVFAATLAVQSLPFLSAWALATLERRVSDRAARAAAAAERAAVDQAVTVRPAAE</sequence>
<evidence type="ECO:0000256" key="10">
    <source>
        <dbReference type="ARBA" id="ARBA00068721"/>
    </source>
</evidence>
<keyword evidence="7 12" id="KW-0472">Membrane</keyword>
<evidence type="ECO:0000256" key="12">
    <source>
        <dbReference type="SAM" id="Phobius"/>
    </source>
</evidence>
<comment type="catalytic activity">
    <reaction evidence="8">
        <text>a 1,2-diacyl-sn-glycerol + UDP-alpha-D-glucose = a 1,2-diacyl-3-O-(beta-D-glucopyranosyl)-sn-glycerol + UDP + H(+)</text>
        <dbReference type="Rhea" id="RHEA:17285"/>
        <dbReference type="ChEBI" id="CHEBI:15378"/>
        <dbReference type="ChEBI" id="CHEBI:17815"/>
        <dbReference type="ChEBI" id="CHEBI:58223"/>
        <dbReference type="ChEBI" id="CHEBI:58885"/>
        <dbReference type="ChEBI" id="CHEBI:75799"/>
        <dbReference type="EC" id="2.4.1.336"/>
    </reaction>
</comment>
<evidence type="ECO:0000256" key="8">
    <source>
        <dbReference type="ARBA" id="ARBA00053004"/>
    </source>
</evidence>
<feature type="transmembrane region" description="Helical" evidence="12">
    <location>
        <begin position="817"/>
        <end position="838"/>
    </location>
</feature>
<keyword evidence="2" id="KW-0328">Glycosyltransferase</keyword>
<gene>
    <name evidence="14" type="ORF">KL86APRO_12190</name>
</gene>
<dbReference type="AlphaFoldDB" id="A0A212K5T4"/>
<accession>A0A212K5T4</accession>
<evidence type="ECO:0000256" key="11">
    <source>
        <dbReference type="ARBA" id="ARBA00078564"/>
    </source>
</evidence>
<comment type="subcellular location">
    <subcellularLocation>
        <location evidence="1">Membrane</location>
        <topology evidence="1">Multi-pass membrane protein</topology>
    </subcellularLocation>
</comment>
<name>A0A212K5T4_9PROT</name>
<evidence type="ECO:0000256" key="4">
    <source>
        <dbReference type="ARBA" id="ARBA00022692"/>
    </source>
</evidence>
<dbReference type="PANTHER" id="PTHR43867">
    <property type="entry name" value="CELLULOSE SYNTHASE CATALYTIC SUBUNIT A [UDP-FORMING]"/>
    <property type="match status" value="1"/>
</dbReference>
<dbReference type="EC" id="2.4.1.336" evidence="9"/>
<feature type="transmembrane region" description="Helical" evidence="12">
    <location>
        <begin position="366"/>
        <end position="386"/>
    </location>
</feature>
<evidence type="ECO:0000256" key="6">
    <source>
        <dbReference type="ARBA" id="ARBA00022989"/>
    </source>
</evidence>
<feature type="transmembrane region" description="Helical" evidence="12">
    <location>
        <begin position="331"/>
        <end position="354"/>
    </location>
</feature>
<evidence type="ECO:0000313" key="14">
    <source>
        <dbReference type="EMBL" id="SBW07026.1"/>
    </source>
</evidence>
<evidence type="ECO:0000259" key="13">
    <source>
        <dbReference type="Pfam" id="PF13632"/>
    </source>
</evidence>
<dbReference type="SUPFAM" id="SSF51445">
    <property type="entry name" value="(Trans)glycosidases"/>
    <property type="match status" value="1"/>
</dbReference>
<dbReference type="FunFam" id="3.90.550.10:FF:000164">
    <property type="entry name" value="Beta-(1-3)-glucosyl transferase"/>
    <property type="match status" value="1"/>
</dbReference>
<dbReference type="GO" id="GO:0016758">
    <property type="term" value="F:hexosyltransferase activity"/>
    <property type="evidence" value="ECO:0007669"/>
    <property type="project" value="TreeGrafter"/>
</dbReference>
<keyword evidence="5" id="KW-0460">Magnesium</keyword>
<feature type="transmembrane region" description="Helical" evidence="12">
    <location>
        <begin position="305"/>
        <end position="324"/>
    </location>
</feature>
<evidence type="ECO:0000256" key="9">
    <source>
        <dbReference type="ARBA" id="ARBA00066964"/>
    </source>
</evidence>
<dbReference type="PANTHER" id="PTHR43867:SF4">
    <property type="entry name" value="BETA-(1-3)-GLUCOSYL TRANSFERASE"/>
    <property type="match status" value="1"/>
</dbReference>
<dbReference type="InterPro" id="IPR017853">
    <property type="entry name" value="GH"/>
</dbReference>
<dbReference type="InterPro" id="IPR029044">
    <property type="entry name" value="Nucleotide-diphossugar_trans"/>
</dbReference>
<dbReference type="EMBL" id="FLUO01000001">
    <property type="protein sequence ID" value="SBW07026.1"/>
    <property type="molecule type" value="Genomic_DNA"/>
</dbReference>
<proteinExistence type="predicted"/>
<dbReference type="Gene3D" id="3.20.20.80">
    <property type="entry name" value="Glycosidases"/>
    <property type="match status" value="1"/>
</dbReference>
<dbReference type="InterPro" id="IPR001173">
    <property type="entry name" value="Glyco_trans_2-like"/>
</dbReference>
<evidence type="ECO:0000256" key="2">
    <source>
        <dbReference type="ARBA" id="ARBA00022676"/>
    </source>
</evidence>
<dbReference type="InterPro" id="IPR050321">
    <property type="entry name" value="Glycosyltr_2/OpgH_subfam"/>
</dbReference>
<keyword evidence="3 14" id="KW-0808">Transferase</keyword>
<feature type="transmembrane region" description="Helical" evidence="12">
    <location>
        <begin position="791"/>
        <end position="811"/>
    </location>
</feature>
<feature type="transmembrane region" description="Helical" evidence="12">
    <location>
        <begin position="677"/>
        <end position="704"/>
    </location>
</feature>
<protein>
    <recommendedName>
        <fullName evidence="10">Beta-monoglucosyldiacylglycerol synthase</fullName>
        <ecNumber evidence="9">2.4.1.336</ecNumber>
    </recommendedName>
    <alternativeName>
        <fullName evidence="11">UDP-glucose:1,2-diacylglycerol 3-beta-D-glucosyltransferase</fullName>
    </alternativeName>
</protein>
<feature type="domain" description="Glycosyltransferase 2-like" evidence="13">
    <location>
        <begin position="505"/>
        <end position="709"/>
    </location>
</feature>
<keyword evidence="6 12" id="KW-1133">Transmembrane helix</keyword>
<dbReference type="GO" id="GO:0005886">
    <property type="term" value="C:plasma membrane"/>
    <property type="evidence" value="ECO:0007669"/>
    <property type="project" value="TreeGrafter"/>
</dbReference>
<dbReference type="Pfam" id="PF13632">
    <property type="entry name" value="Glyco_trans_2_3"/>
    <property type="match status" value="1"/>
</dbReference>
<evidence type="ECO:0000256" key="7">
    <source>
        <dbReference type="ARBA" id="ARBA00023136"/>
    </source>
</evidence>